<dbReference type="InterPro" id="IPR052893">
    <property type="entry name" value="TCS_response_regulator"/>
</dbReference>
<dbReference type="GO" id="GO:0003677">
    <property type="term" value="F:DNA binding"/>
    <property type="evidence" value="ECO:0007669"/>
    <property type="project" value="UniProtKB-KW"/>
</dbReference>
<evidence type="ECO:0000259" key="2">
    <source>
        <dbReference type="PROSITE" id="PS50110"/>
    </source>
</evidence>
<dbReference type="GO" id="GO:0000160">
    <property type="term" value="P:phosphorelay signal transduction system"/>
    <property type="evidence" value="ECO:0007669"/>
    <property type="project" value="InterPro"/>
</dbReference>
<dbReference type="Gene3D" id="3.40.50.2300">
    <property type="match status" value="1"/>
</dbReference>
<dbReference type="InterPro" id="IPR011006">
    <property type="entry name" value="CheY-like_superfamily"/>
</dbReference>
<dbReference type="PANTHER" id="PTHR44520">
    <property type="entry name" value="RESPONSE REGULATOR RCP1-RELATED"/>
    <property type="match status" value="1"/>
</dbReference>
<proteinExistence type="predicted"/>
<dbReference type="KEGG" id="oho:Oweho_1660"/>
<evidence type="ECO:0000313" key="3">
    <source>
        <dbReference type="EMBL" id="AEV32648.1"/>
    </source>
</evidence>
<name>G8R008_OWEHD</name>
<gene>
    <name evidence="3" type="ordered locus">Oweho_1660</name>
</gene>
<feature type="domain" description="Response regulatory" evidence="2">
    <location>
        <begin position="4"/>
        <end position="126"/>
    </location>
</feature>
<feature type="modified residue" description="4-aspartylphosphate" evidence="1">
    <location>
        <position position="59"/>
    </location>
</feature>
<keyword evidence="3" id="KW-0238">DNA-binding</keyword>
<evidence type="ECO:0000256" key="1">
    <source>
        <dbReference type="PROSITE-ProRule" id="PRU00169"/>
    </source>
</evidence>
<dbReference type="STRING" id="926562.Oweho_1660"/>
<dbReference type="RefSeq" id="WP_014202004.1">
    <property type="nucleotide sequence ID" value="NC_016599.1"/>
</dbReference>
<dbReference type="PROSITE" id="PS50110">
    <property type="entry name" value="RESPONSE_REGULATORY"/>
    <property type="match status" value="1"/>
</dbReference>
<protein>
    <submittedName>
        <fullName evidence="3">Response regulator with CheY-like receiver, AAA-type ATPase, and DNA-binding domains</fullName>
    </submittedName>
</protein>
<accession>G8R008</accession>
<organism evidence="3 4">
    <name type="scientific">Owenweeksia hongkongensis (strain DSM 17368 / CIP 108786 / JCM 12287 / NRRL B-23963 / UST20020801)</name>
    <dbReference type="NCBI Taxonomy" id="926562"/>
    <lineage>
        <taxon>Bacteria</taxon>
        <taxon>Pseudomonadati</taxon>
        <taxon>Bacteroidota</taxon>
        <taxon>Flavobacteriia</taxon>
        <taxon>Flavobacteriales</taxon>
        <taxon>Owenweeksiaceae</taxon>
        <taxon>Owenweeksia</taxon>
    </lineage>
</organism>
<sequence>MAFEIIIIDDDKVFVWLQEKLVKKSELHAAPHCFLNAKDALNFIDNNLTPSSQYIILLDINMPIMNGWDFLDSIQQKPYTSQIDIIMLSSSIESSDKERARNYSLVKEYLEKPLTLELCKKLKQTL</sequence>
<dbReference type="AlphaFoldDB" id="G8R008"/>
<dbReference type="Pfam" id="PF00072">
    <property type="entry name" value="Response_reg"/>
    <property type="match status" value="1"/>
</dbReference>
<keyword evidence="4" id="KW-1185">Reference proteome</keyword>
<dbReference type="SUPFAM" id="SSF52172">
    <property type="entry name" value="CheY-like"/>
    <property type="match status" value="1"/>
</dbReference>
<dbReference type="SMART" id="SM00448">
    <property type="entry name" value="REC"/>
    <property type="match status" value="1"/>
</dbReference>
<dbReference type="eggNOG" id="COG0745">
    <property type="taxonomic scope" value="Bacteria"/>
</dbReference>
<dbReference type="EMBL" id="CP003156">
    <property type="protein sequence ID" value="AEV32648.1"/>
    <property type="molecule type" value="Genomic_DNA"/>
</dbReference>
<dbReference type="InterPro" id="IPR001789">
    <property type="entry name" value="Sig_transdc_resp-reg_receiver"/>
</dbReference>
<dbReference type="PANTHER" id="PTHR44520:SF2">
    <property type="entry name" value="RESPONSE REGULATOR RCP1"/>
    <property type="match status" value="1"/>
</dbReference>
<keyword evidence="1" id="KW-0597">Phosphoprotein</keyword>
<evidence type="ECO:0000313" key="4">
    <source>
        <dbReference type="Proteomes" id="UP000005631"/>
    </source>
</evidence>
<dbReference type="OrthoDB" id="673128at2"/>
<dbReference type="HOGENOM" id="CLU_000445_69_17_10"/>
<reference evidence="3 4" key="1">
    <citation type="journal article" date="2012" name="Stand. Genomic Sci.">
        <title>Genome sequence of the orange-pigmented seawater bacterium Owenweeksia hongkongensis type strain (UST20020801(T)).</title>
        <authorList>
            <person name="Riedel T."/>
            <person name="Held B."/>
            <person name="Nolan M."/>
            <person name="Lucas S."/>
            <person name="Lapidus A."/>
            <person name="Tice H."/>
            <person name="Del Rio T.G."/>
            <person name="Cheng J.F."/>
            <person name="Han C."/>
            <person name="Tapia R."/>
            <person name="Goodwin L.A."/>
            <person name="Pitluck S."/>
            <person name="Liolios K."/>
            <person name="Mavromatis K."/>
            <person name="Pagani I."/>
            <person name="Ivanova N."/>
            <person name="Mikhailova N."/>
            <person name="Pati A."/>
            <person name="Chen A."/>
            <person name="Palaniappan K."/>
            <person name="Rohde M."/>
            <person name="Tindall B.J."/>
            <person name="Detter J.C."/>
            <person name="Goker M."/>
            <person name="Woyke T."/>
            <person name="Bristow J."/>
            <person name="Eisen J.A."/>
            <person name="Markowitz V."/>
            <person name="Hugenholtz P."/>
            <person name="Klenk H.P."/>
            <person name="Kyrpides N.C."/>
        </authorList>
    </citation>
    <scope>NUCLEOTIDE SEQUENCE</scope>
    <source>
        <strain evidence="4">DSM 17368 / JCM 12287 / NRRL B-23963</strain>
    </source>
</reference>
<dbReference type="Proteomes" id="UP000005631">
    <property type="component" value="Chromosome"/>
</dbReference>